<evidence type="ECO:0000313" key="2">
    <source>
        <dbReference type="EnsemblMetazoa" id="Aqu2.1.28614_001"/>
    </source>
</evidence>
<feature type="coiled-coil region" evidence="1">
    <location>
        <begin position="2"/>
        <end position="77"/>
    </location>
</feature>
<evidence type="ECO:0000256" key="1">
    <source>
        <dbReference type="SAM" id="Coils"/>
    </source>
</evidence>
<sequence length="103" mass="12717">MLVMQDIEMEQLRQETDELKKDKIKQEHEFKEEDKKIKEFAAVQKTKWEKKAEEKAIADMMEENELKIEAFMKLEEEREQTRLYRQKKKEEAKTAFEDIKRQY</sequence>
<name>A0A1X7UM86_AMPQE</name>
<evidence type="ECO:0008006" key="3">
    <source>
        <dbReference type="Google" id="ProtNLM"/>
    </source>
</evidence>
<keyword evidence="1" id="KW-0175">Coiled coil</keyword>
<dbReference type="EnsemblMetazoa" id="Aqu2.1.28614_001">
    <property type="protein sequence ID" value="Aqu2.1.28614_001"/>
    <property type="gene ID" value="Aqu2.1.28614"/>
</dbReference>
<dbReference type="InParanoid" id="A0A1X7UM86"/>
<dbReference type="AlphaFoldDB" id="A0A1X7UM86"/>
<reference evidence="2" key="1">
    <citation type="submission" date="2017-05" db="UniProtKB">
        <authorList>
            <consortium name="EnsemblMetazoa"/>
        </authorList>
    </citation>
    <scope>IDENTIFICATION</scope>
</reference>
<proteinExistence type="predicted"/>
<protein>
    <recommendedName>
        <fullName evidence="3">Trichohyalin-plectin-homology domain-containing protein</fullName>
    </recommendedName>
</protein>
<organism evidence="2">
    <name type="scientific">Amphimedon queenslandica</name>
    <name type="common">Sponge</name>
    <dbReference type="NCBI Taxonomy" id="400682"/>
    <lineage>
        <taxon>Eukaryota</taxon>
        <taxon>Metazoa</taxon>
        <taxon>Porifera</taxon>
        <taxon>Demospongiae</taxon>
        <taxon>Heteroscleromorpha</taxon>
        <taxon>Haplosclerida</taxon>
        <taxon>Niphatidae</taxon>
        <taxon>Amphimedon</taxon>
    </lineage>
</organism>
<accession>A0A1X7UM86</accession>